<comment type="caution">
    <text evidence="3">The sequence shown here is derived from an EMBL/GenBank/DDBJ whole genome shotgun (WGS) entry which is preliminary data.</text>
</comment>
<protein>
    <submittedName>
        <fullName evidence="3">Uncharacterized protein</fullName>
    </submittedName>
</protein>
<keyword evidence="4" id="KW-1185">Reference proteome</keyword>
<sequence>MSKAAYPDIPRQPAGPPAAALPLPMPSKIPLPSTPTSPVSLKGQFISTPIEPQERSGLKASTTTSSLAGISSQAAASATTSFSLPTQSNGFPSLVFPPTTQQAYHTRNLLLHIYSMFNGAQAAIHQLGANCEFNQNLITFLSGQLIEKDRKIQTLTASVNMLQTAVQRAMKNNEELKKNEEGLQDEIRALQSSSGSDADNMSKEQEAELTSKIEKLSLALDVQAQEKVKIAGEHGRKLGELEKEVDDLKETIEILEESLRYAVSLRFDEMDFDETEEITNNENEHLRNDEDRAEKMMNGRLEDASAGSDDSLIDEVNGIAHANGEHVIFTDGASSGSYLALGPGGRPIYLDSIMEEPEEEAREESMAMTIAKFPIPACTPPVAVPQAPGPAINCNAPINITTSRGVTKLRATAKPFVNEMEYHYINDENMKASGDEADGPAMFL</sequence>
<dbReference type="EMBL" id="JAVHNR010000003">
    <property type="protein sequence ID" value="KAK6347632.1"/>
    <property type="molecule type" value="Genomic_DNA"/>
</dbReference>
<feature type="coiled-coil region" evidence="1">
    <location>
        <begin position="231"/>
        <end position="258"/>
    </location>
</feature>
<accession>A0AAN8MZ03</accession>
<gene>
    <name evidence="3" type="ORF">TWF718_005471</name>
</gene>
<evidence type="ECO:0000256" key="1">
    <source>
        <dbReference type="SAM" id="Coils"/>
    </source>
</evidence>
<reference evidence="3 4" key="1">
    <citation type="submission" date="2019-10" db="EMBL/GenBank/DDBJ databases">
        <authorList>
            <person name="Palmer J.M."/>
        </authorList>
    </citation>
    <scope>NUCLEOTIDE SEQUENCE [LARGE SCALE GENOMIC DNA]</scope>
    <source>
        <strain evidence="3 4">TWF718</strain>
    </source>
</reference>
<feature type="coiled-coil region" evidence="1">
    <location>
        <begin position="159"/>
        <end position="193"/>
    </location>
</feature>
<proteinExistence type="predicted"/>
<keyword evidence="1" id="KW-0175">Coiled coil</keyword>
<feature type="region of interest" description="Disordered" evidence="2">
    <location>
        <begin position="1"/>
        <end position="43"/>
    </location>
</feature>
<evidence type="ECO:0000313" key="3">
    <source>
        <dbReference type="EMBL" id="KAK6347632.1"/>
    </source>
</evidence>
<evidence type="ECO:0000313" key="4">
    <source>
        <dbReference type="Proteomes" id="UP001313282"/>
    </source>
</evidence>
<evidence type="ECO:0000256" key="2">
    <source>
        <dbReference type="SAM" id="MobiDB-lite"/>
    </source>
</evidence>
<organism evidence="3 4">
    <name type="scientific">Orbilia javanica</name>
    <dbReference type="NCBI Taxonomy" id="47235"/>
    <lineage>
        <taxon>Eukaryota</taxon>
        <taxon>Fungi</taxon>
        <taxon>Dikarya</taxon>
        <taxon>Ascomycota</taxon>
        <taxon>Pezizomycotina</taxon>
        <taxon>Orbiliomycetes</taxon>
        <taxon>Orbiliales</taxon>
        <taxon>Orbiliaceae</taxon>
        <taxon>Orbilia</taxon>
    </lineage>
</organism>
<name>A0AAN8MZ03_9PEZI</name>
<feature type="compositionally biased region" description="Pro residues" evidence="2">
    <location>
        <begin position="23"/>
        <end position="35"/>
    </location>
</feature>
<dbReference type="Proteomes" id="UP001313282">
    <property type="component" value="Unassembled WGS sequence"/>
</dbReference>
<dbReference type="AlphaFoldDB" id="A0AAN8MZ03"/>